<gene>
    <name evidence="3" type="ORF">SAMN04488507_10045</name>
    <name evidence="2" type="ORF">TFLO_687</name>
</gene>
<evidence type="ECO:0000313" key="4">
    <source>
        <dbReference type="Proteomes" id="UP000195947"/>
    </source>
</evidence>
<feature type="transmembrane region" description="Helical" evidence="1">
    <location>
        <begin position="49"/>
        <end position="70"/>
    </location>
</feature>
<dbReference type="Proteomes" id="UP000195947">
    <property type="component" value="Unassembled WGS sequence"/>
</dbReference>
<evidence type="ECO:0000256" key="1">
    <source>
        <dbReference type="SAM" id="Phobius"/>
    </source>
</evidence>
<evidence type="ECO:0000313" key="2">
    <source>
        <dbReference type="EMBL" id="CZQ85714.1"/>
    </source>
</evidence>
<evidence type="ECO:0000313" key="5">
    <source>
        <dbReference type="Proteomes" id="UP000199686"/>
    </source>
</evidence>
<proteinExistence type="predicted"/>
<name>A0AB38BFD7_9LACT</name>
<dbReference type="AlphaFoldDB" id="A0AB38BFD7"/>
<organism evidence="3 5">
    <name type="scientific">Trichococcus flocculiformis</name>
    <dbReference type="NCBI Taxonomy" id="82803"/>
    <lineage>
        <taxon>Bacteria</taxon>
        <taxon>Bacillati</taxon>
        <taxon>Bacillota</taxon>
        <taxon>Bacilli</taxon>
        <taxon>Lactobacillales</taxon>
        <taxon>Carnobacteriaceae</taxon>
        <taxon>Trichococcus</taxon>
    </lineage>
</organism>
<accession>A0AB38BFD7</accession>
<dbReference type="EMBL" id="FOQC01000004">
    <property type="protein sequence ID" value="SFH57491.1"/>
    <property type="molecule type" value="Genomic_DNA"/>
</dbReference>
<reference evidence="3 5" key="2">
    <citation type="submission" date="2016-10" db="EMBL/GenBank/DDBJ databases">
        <authorList>
            <person name="Varghese N."/>
            <person name="Submissions S."/>
        </authorList>
    </citation>
    <scope>NUCLEOTIDE SEQUENCE [LARGE SCALE GENOMIC DNA]</scope>
    <source>
        <strain evidence="3 5">DSM 2094</strain>
    </source>
</reference>
<sequence length="89" mass="10443">MKSKEYAGRRLLTAFLRAPFDFKRKSKMVPLLLKFLKKAHKFLLNLDEIFVIIILVICTNMIVFICISILPMKILEVLHDYGTRQSKMV</sequence>
<keyword evidence="1" id="KW-0472">Membrane</keyword>
<comment type="caution">
    <text evidence="3">The sequence shown here is derived from an EMBL/GenBank/DDBJ whole genome shotgun (WGS) entry which is preliminary data.</text>
</comment>
<reference evidence="2 4" key="1">
    <citation type="submission" date="2016-02" db="EMBL/GenBank/DDBJ databases">
        <authorList>
            <person name="Strepis N."/>
        </authorList>
    </citation>
    <scope>NUCLEOTIDE SEQUENCE [LARGE SCALE GENOMIC DNA]</scope>
    <source>
        <strain evidence="2">Trichococcus flocculiformis</strain>
    </source>
</reference>
<evidence type="ECO:0008006" key="6">
    <source>
        <dbReference type="Google" id="ProtNLM"/>
    </source>
</evidence>
<dbReference type="EMBL" id="FJMZ01000004">
    <property type="protein sequence ID" value="CZQ85714.1"/>
    <property type="molecule type" value="Genomic_DNA"/>
</dbReference>
<keyword evidence="1" id="KW-0812">Transmembrane</keyword>
<dbReference type="Proteomes" id="UP000199686">
    <property type="component" value="Unassembled WGS sequence"/>
</dbReference>
<keyword evidence="1" id="KW-1133">Transmembrane helix</keyword>
<keyword evidence="4" id="KW-1185">Reference proteome</keyword>
<protein>
    <recommendedName>
        <fullName evidence="6">Abc transporter</fullName>
    </recommendedName>
</protein>
<evidence type="ECO:0000313" key="3">
    <source>
        <dbReference type="EMBL" id="SFH57491.1"/>
    </source>
</evidence>